<reference evidence="1 2" key="2">
    <citation type="journal article" date="2016" name="Microb. Ecol.">
        <title>Genome Characteristics of a Novel Type I Methanotroph (Sn10-6) Isolated from a Flooded Indian Rice Field.</title>
        <authorList>
            <person name="Rahalkar M.C."/>
            <person name="Pandit P.S."/>
            <person name="Dhakephalkar P.K."/>
            <person name="Pore S."/>
            <person name="Arora P."/>
            <person name="Kapse N."/>
        </authorList>
    </citation>
    <scope>NUCLEOTIDE SEQUENCE [LARGE SCALE GENOMIC DNA]</scope>
    <source>
        <strain evidence="1 2">Sn10-6</strain>
    </source>
</reference>
<name>A0A0F3IKJ0_9GAMM</name>
<comment type="caution">
    <text evidence="1">The sequence shown here is derived from an EMBL/GenBank/DDBJ whole genome shotgun (WGS) entry which is preliminary data.</text>
</comment>
<organism evidence="1 2">
    <name type="scientific">Methylocucumis oryzae</name>
    <dbReference type="NCBI Taxonomy" id="1632867"/>
    <lineage>
        <taxon>Bacteria</taxon>
        <taxon>Pseudomonadati</taxon>
        <taxon>Pseudomonadota</taxon>
        <taxon>Gammaproteobacteria</taxon>
        <taxon>Methylococcales</taxon>
        <taxon>Methylococcaceae</taxon>
        <taxon>Methylocucumis</taxon>
    </lineage>
</organism>
<dbReference type="OrthoDB" id="7462457at2"/>
<accession>A0A0F3IKJ0</accession>
<dbReference type="EMBL" id="LAJX01000055">
    <property type="protein sequence ID" value="KJV07192.1"/>
    <property type="molecule type" value="Genomic_DNA"/>
</dbReference>
<evidence type="ECO:0000313" key="1">
    <source>
        <dbReference type="EMBL" id="KJV07192.1"/>
    </source>
</evidence>
<evidence type="ECO:0000313" key="2">
    <source>
        <dbReference type="Proteomes" id="UP000033684"/>
    </source>
</evidence>
<protein>
    <recommendedName>
        <fullName evidence="3">Autotransporter domain-containing protein</fullName>
    </recommendedName>
</protein>
<keyword evidence="2" id="KW-1185">Reference proteome</keyword>
<dbReference type="RefSeq" id="WP_045778613.1">
    <property type="nucleotide sequence ID" value="NZ_LAJX01000055.1"/>
</dbReference>
<dbReference type="Proteomes" id="UP000033684">
    <property type="component" value="Unassembled WGS sequence"/>
</dbReference>
<proteinExistence type="predicted"/>
<gene>
    <name evidence="1" type="ORF">VZ94_06485</name>
</gene>
<evidence type="ECO:0008006" key="3">
    <source>
        <dbReference type="Google" id="ProtNLM"/>
    </source>
</evidence>
<reference evidence="2" key="1">
    <citation type="submission" date="2015-03" db="EMBL/GenBank/DDBJ databases">
        <title>Draft genome sequence of a novel methanotroph (Sn10-6) isolated from flooded ricefield rhizosphere in India.</title>
        <authorList>
            <person name="Pandit P.S."/>
            <person name="Pore S.D."/>
            <person name="Arora P."/>
            <person name="Kapse N.G."/>
            <person name="Dhakephalkar P.K."/>
            <person name="Rahalkar M.C."/>
        </authorList>
    </citation>
    <scope>NUCLEOTIDE SEQUENCE [LARGE SCALE GENOMIC DNA]</scope>
    <source>
        <strain evidence="2">Sn10-6</strain>
    </source>
</reference>
<sequence length="304" mass="33108">MLERYLRRNVDGTLSKISRELIATSATDPLAGNVTSLQGQMVFSDFQRGCTSCAAGVTRSVSGVQVNPFLVGVGGGNYTQNGIDISVINVPISTSFNVDSNDPRKKLFVNGQFNYVAVGNAESYQGGLGIGYLHPINDHWSLTPGLSYGIIGSPDLVSAGQIFSASITSNYGVNVNDYSLSMANMFGYYKTLPLNVGDVDSDPDISNYVLKNGFFVGKNLPYDVLGHKLNLMGFFTDTEFFGSKVFSRQYNEIGFQIGTIEDVAWLKKVSFGMADKISFSAKYIFSIEDPNNLEGYDLGISYQF</sequence>
<dbReference type="AlphaFoldDB" id="A0A0F3IKJ0"/>